<sequence>MSVCVCSRCLLRGALRPPSVVSIDTPFINACLPSPPASRKACSHIASNNNNNCDSKNNNNKLLVPVAMTLIVDDLRRLRMLVAGVYAGLVVSSTYCFTIFSVLLRNKYQMSQSEITIVSTVGNCIGYFSLPGGALFDYAGPTVVLPVGGFLGFMGFLLFGLTFDDVIKDPTVVHFSIFNAILYTGVPWLDVSTIMPLMLQFPLDRGYVVLISKTISGLGTGVLMAYFNGWFKDVNSNDTRNNNYAGFAYFLAVQLIVIVGVVLYLVRLPMYFPCAWTRKRLSAEEWSRREATQQLYINQPAPPRRLNLAVSLVLCLLVFLTTQSIITGYVKVPHGAYLALAIISVLFMASFAVVALPFQVLGRYTPVRSTDMDAIGEPLAASEQDQEKGKEQDTVPVVTTAGSKAKPSPQYDGSFWQHLLTIDLWCMWLTCFGMWGTGTVMQMNAAQIYASKSGGITNSSTLTLYVTIMSVGSAIGRMSMGYLDIVLTRRQREGRSRMLTTIALPLCPLLLFIAFLLFAVLPGEALILPFFLGSLGNGAGWGCGVLAFRMMYSQDVGKHYNFGFSSGIVSTIALNYFMFGRMYDAEAHRLGTQPQCNESSCVRDQMFILMAVNIIAVGAATVAHVRFDRFTRAKLNTCNEPAADPICADSSTAPDARQSA</sequence>
<feature type="transmembrane region" description="Helical" evidence="5">
    <location>
        <begin position="175"/>
        <end position="195"/>
    </location>
</feature>
<reference evidence="7" key="1">
    <citation type="journal article" date="2012" name="Proc. Natl. Acad. Sci. U.S.A.">
        <title>Antigenic diversity is generated by distinct evolutionary mechanisms in African trypanosome species.</title>
        <authorList>
            <person name="Jackson A.P."/>
            <person name="Berry A."/>
            <person name="Aslett M."/>
            <person name="Allison H.C."/>
            <person name="Burton P."/>
            <person name="Vavrova-Anderson J."/>
            <person name="Brown R."/>
            <person name="Browne H."/>
            <person name="Corton N."/>
            <person name="Hauser H."/>
            <person name="Gamble J."/>
            <person name="Gilderthorp R."/>
            <person name="Marcello L."/>
            <person name="McQuillan J."/>
            <person name="Otto T.D."/>
            <person name="Quail M.A."/>
            <person name="Sanders M.J."/>
            <person name="van Tonder A."/>
            <person name="Ginger M.L."/>
            <person name="Field M.C."/>
            <person name="Barry J.D."/>
            <person name="Hertz-Fowler C."/>
            <person name="Berriman M."/>
        </authorList>
    </citation>
    <scope>NUCLEOTIDE SEQUENCE</scope>
    <source>
        <strain evidence="7">IL3000</strain>
    </source>
</reference>
<evidence type="ECO:0000256" key="3">
    <source>
        <dbReference type="ARBA" id="ARBA00022989"/>
    </source>
</evidence>
<dbReference type="InterPro" id="IPR010658">
    <property type="entry name" value="Nodulin-like"/>
</dbReference>
<feature type="transmembrane region" description="Helical" evidence="5">
    <location>
        <begin position="336"/>
        <end position="358"/>
    </location>
</feature>
<evidence type="ECO:0000256" key="4">
    <source>
        <dbReference type="ARBA" id="ARBA00023136"/>
    </source>
</evidence>
<feature type="transmembrane region" description="Helical" evidence="5">
    <location>
        <begin position="560"/>
        <end position="579"/>
    </location>
</feature>
<dbReference type="EMBL" id="HE575316">
    <property type="protein sequence ID" value="CCC89844.1"/>
    <property type="molecule type" value="Genomic_DNA"/>
</dbReference>
<dbReference type="PANTHER" id="PTHR21576:SF46">
    <property type="entry name" value="NODULIN-LIKE DOMAIN-CONTAINING PROTEIN"/>
    <property type="match status" value="1"/>
</dbReference>
<dbReference type="Pfam" id="PF06813">
    <property type="entry name" value="Nodulin-like"/>
    <property type="match status" value="1"/>
</dbReference>
<comment type="subcellular location">
    <subcellularLocation>
        <location evidence="1">Membrane</location>
        <topology evidence="1">Multi-pass membrane protein</topology>
    </subcellularLocation>
</comment>
<feature type="transmembrane region" description="Helical" evidence="5">
    <location>
        <begin position="80"/>
        <end position="103"/>
    </location>
</feature>
<evidence type="ECO:0000313" key="7">
    <source>
        <dbReference type="EMBL" id="CCC89844.1"/>
    </source>
</evidence>
<dbReference type="PANTHER" id="PTHR21576">
    <property type="entry name" value="UNCHARACTERIZED NODULIN-LIKE PROTEIN"/>
    <property type="match status" value="1"/>
</dbReference>
<protein>
    <submittedName>
        <fullName evidence="7">Uncharacterized protein TCIL3000_3_2770</fullName>
    </submittedName>
</protein>
<keyword evidence="3 5" id="KW-1133">Transmembrane helix</keyword>
<feature type="transmembrane region" description="Helical" evidence="5">
    <location>
        <begin position="115"/>
        <end position="136"/>
    </location>
</feature>
<keyword evidence="4 5" id="KW-0472">Membrane</keyword>
<feature type="transmembrane region" description="Helical" evidence="5">
    <location>
        <begin position="527"/>
        <end position="548"/>
    </location>
</feature>
<organism evidence="7">
    <name type="scientific">Trypanosoma congolense (strain IL3000)</name>
    <dbReference type="NCBI Taxonomy" id="1068625"/>
    <lineage>
        <taxon>Eukaryota</taxon>
        <taxon>Discoba</taxon>
        <taxon>Euglenozoa</taxon>
        <taxon>Kinetoplastea</taxon>
        <taxon>Metakinetoplastina</taxon>
        <taxon>Trypanosomatida</taxon>
        <taxon>Trypanosomatidae</taxon>
        <taxon>Trypanosoma</taxon>
        <taxon>Nannomonas</taxon>
    </lineage>
</organism>
<feature type="transmembrane region" description="Helical" evidence="5">
    <location>
        <begin position="207"/>
        <end position="227"/>
    </location>
</feature>
<name>G0UKD9_TRYCI</name>
<dbReference type="GO" id="GO:0016020">
    <property type="term" value="C:membrane"/>
    <property type="evidence" value="ECO:0007669"/>
    <property type="project" value="UniProtKB-SubCell"/>
</dbReference>
<proteinExistence type="predicted"/>
<feature type="transmembrane region" description="Helical" evidence="5">
    <location>
        <begin position="247"/>
        <end position="266"/>
    </location>
</feature>
<feature type="transmembrane region" description="Helical" evidence="5">
    <location>
        <begin position="607"/>
        <end position="625"/>
    </location>
</feature>
<dbReference type="VEuPathDB" id="TriTrypDB:TcIL3000_3_2770"/>
<evidence type="ECO:0000256" key="5">
    <source>
        <dbReference type="SAM" id="Phobius"/>
    </source>
</evidence>
<feature type="transmembrane region" description="Helical" evidence="5">
    <location>
        <begin position="499"/>
        <end position="521"/>
    </location>
</feature>
<feature type="transmembrane region" description="Helical" evidence="5">
    <location>
        <begin position="306"/>
        <end position="330"/>
    </location>
</feature>
<accession>G0UKD9</accession>
<feature type="transmembrane region" description="Helical" evidence="5">
    <location>
        <begin position="462"/>
        <end position="487"/>
    </location>
</feature>
<feature type="transmembrane region" description="Helical" evidence="5">
    <location>
        <begin position="415"/>
        <end position="435"/>
    </location>
</feature>
<evidence type="ECO:0000256" key="2">
    <source>
        <dbReference type="ARBA" id="ARBA00022692"/>
    </source>
</evidence>
<evidence type="ECO:0000256" key="1">
    <source>
        <dbReference type="ARBA" id="ARBA00004141"/>
    </source>
</evidence>
<dbReference type="InterPro" id="IPR036259">
    <property type="entry name" value="MFS_trans_sf"/>
</dbReference>
<dbReference type="AlphaFoldDB" id="G0UKD9"/>
<feature type="transmembrane region" description="Helical" evidence="5">
    <location>
        <begin position="143"/>
        <end position="163"/>
    </location>
</feature>
<feature type="domain" description="Nodulin-like" evidence="6">
    <location>
        <begin position="80"/>
        <end position="349"/>
    </location>
</feature>
<dbReference type="SUPFAM" id="SSF103473">
    <property type="entry name" value="MFS general substrate transporter"/>
    <property type="match status" value="1"/>
</dbReference>
<evidence type="ECO:0000259" key="6">
    <source>
        <dbReference type="Pfam" id="PF06813"/>
    </source>
</evidence>
<gene>
    <name evidence="7" type="ORF">TCIL3000_3_2770</name>
</gene>
<keyword evidence="2 5" id="KW-0812">Transmembrane</keyword>
<dbReference type="Gene3D" id="1.20.1250.20">
    <property type="entry name" value="MFS general substrate transporter like domains"/>
    <property type="match status" value="1"/>
</dbReference>